<feature type="chain" id="PRO_5040729544" evidence="1">
    <location>
        <begin position="19"/>
        <end position="259"/>
    </location>
</feature>
<dbReference type="EMBL" id="JAJHVV010000010">
    <property type="protein sequence ID" value="MCK6264727.1"/>
    <property type="molecule type" value="Genomic_DNA"/>
</dbReference>
<feature type="domain" description="DUF547" evidence="2">
    <location>
        <begin position="87"/>
        <end position="198"/>
    </location>
</feature>
<dbReference type="AlphaFoldDB" id="A0A9X2BKM8"/>
<dbReference type="Pfam" id="PF04784">
    <property type="entry name" value="DUF547"/>
    <property type="match status" value="1"/>
</dbReference>
<dbReference type="InterPro" id="IPR006869">
    <property type="entry name" value="DUF547"/>
</dbReference>
<name>A0A9X2BKM8_9VIBR</name>
<sequence length="259" mass="29696">MRLLIALLALTTSFSVLSAPKANLWPYWNVSNEQSTDTISHQSWQNILDEYLVMEGQHTLFRYSAVSKKDKRLLEKYITMLSSLTPQSYSKDEQYSYWVNLYNALTVNLILDNYPTKSITKIGSFFSFGPWGQNIISIDGKELTLNDIEHRILRPIWNDPRTHYALNCASLGCPNLQPLAFTAENTERNLEKAANGFINSDKGALVSSNTLRLSSIYEWFIADFGAEEDLFEHLSKYRGELSGYDGKVNYDYDWKLNGK</sequence>
<comment type="caution">
    <text evidence="3">The sequence shown here is derived from an EMBL/GenBank/DDBJ whole genome shotgun (WGS) entry which is preliminary data.</text>
</comment>
<evidence type="ECO:0000259" key="2">
    <source>
        <dbReference type="Pfam" id="PF04784"/>
    </source>
</evidence>
<dbReference type="PANTHER" id="PTHR46361:SF3">
    <property type="entry name" value="ELECTRON CARRIER_ PROTEIN DISULFIDE OXIDOREDUCTASE"/>
    <property type="match status" value="1"/>
</dbReference>
<proteinExistence type="predicted"/>
<dbReference type="Proteomes" id="UP001139559">
    <property type="component" value="Unassembled WGS sequence"/>
</dbReference>
<feature type="signal peptide" evidence="1">
    <location>
        <begin position="1"/>
        <end position="18"/>
    </location>
</feature>
<evidence type="ECO:0000313" key="4">
    <source>
        <dbReference type="Proteomes" id="UP001139559"/>
    </source>
</evidence>
<reference evidence="3" key="1">
    <citation type="submission" date="2021-11" db="EMBL/GenBank/DDBJ databases">
        <title>Vibrio ZSDE26 sp. nov. and Vibrio ZSDZ34 sp. nov., isolated from coastal seawater in Qingdao.</title>
        <authorList>
            <person name="Zhang P."/>
        </authorList>
    </citation>
    <scope>NUCLEOTIDE SEQUENCE</scope>
    <source>
        <strain evidence="3">ZSDE26</strain>
    </source>
</reference>
<gene>
    <name evidence="3" type="ORF">KP803_15725</name>
</gene>
<dbReference type="PANTHER" id="PTHR46361">
    <property type="entry name" value="ELECTRON CARRIER/ PROTEIN DISULFIDE OXIDOREDUCTASE"/>
    <property type="match status" value="1"/>
</dbReference>
<accession>A0A9X2BKM8</accession>
<dbReference type="RefSeq" id="WP_248009812.1">
    <property type="nucleotide sequence ID" value="NZ_JAJHVV010000010.1"/>
</dbReference>
<organism evidence="3 4">
    <name type="scientific">Vibrio amylolyticus</name>
    <dbReference type="NCBI Taxonomy" id="2847292"/>
    <lineage>
        <taxon>Bacteria</taxon>
        <taxon>Pseudomonadati</taxon>
        <taxon>Pseudomonadota</taxon>
        <taxon>Gammaproteobacteria</taxon>
        <taxon>Vibrionales</taxon>
        <taxon>Vibrionaceae</taxon>
        <taxon>Vibrio</taxon>
    </lineage>
</organism>
<keyword evidence="4" id="KW-1185">Reference proteome</keyword>
<protein>
    <submittedName>
        <fullName evidence="3">DUF547 domain-containing protein</fullName>
    </submittedName>
</protein>
<evidence type="ECO:0000256" key="1">
    <source>
        <dbReference type="SAM" id="SignalP"/>
    </source>
</evidence>
<keyword evidence="1" id="KW-0732">Signal</keyword>
<evidence type="ECO:0000313" key="3">
    <source>
        <dbReference type="EMBL" id="MCK6264727.1"/>
    </source>
</evidence>